<dbReference type="PANTHER" id="PTHR24305:SF187">
    <property type="entry name" value="P450, PUTATIVE (EUROFUNG)-RELATED"/>
    <property type="match status" value="1"/>
</dbReference>
<dbReference type="PANTHER" id="PTHR24305">
    <property type="entry name" value="CYTOCHROME P450"/>
    <property type="match status" value="1"/>
</dbReference>
<dbReference type="GO" id="GO:0004497">
    <property type="term" value="F:monooxygenase activity"/>
    <property type="evidence" value="ECO:0007669"/>
    <property type="project" value="UniProtKB-KW"/>
</dbReference>
<evidence type="ECO:0000256" key="5">
    <source>
        <dbReference type="ARBA" id="ARBA00023002"/>
    </source>
</evidence>
<keyword evidence="12" id="KW-1185">Reference proteome</keyword>
<keyword evidence="7 9" id="KW-0503">Monooxygenase</keyword>
<accession>A0A0C9VG54</accession>
<keyword evidence="6 8" id="KW-0408">Iron</keyword>
<dbReference type="EMBL" id="KN837110">
    <property type="protein sequence ID" value="KIJ45954.1"/>
    <property type="molecule type" value="Genomic_DNA"/>
</dbReference>
<dbReference type="PRINTS" id="PR00385">
    <property type="entry name" value="P450"/>
</dbReference>
<dbReference type="InterPro" id="IPR017972">
    <property type="entry name" value="Cyt_P450_CS"/>
</dbReference>
<evidence type="ECO:0000256" key="1">
    <source>
        <dbReference type="ARBA" id="ARBA00001971"/>
    </source>
</evidence>
<evidence type="ECO:0000256" key="2">
    <source>
        <dbReference type="ARBA" id="ARBA00005179"/>
    </source>
</evidence>
<gene>
    <name evidence="11" type="ORF">M422DRAFT_778700</name>
</gene>
<sequence length="566" mass="63163">MSTLTDWLKFVRLPTPIFMQVETFALTVASGIICHVLFNRLEPRGVVPCLRLLLAPPTIVTYIATFGSTTLTLLEATTNYLLILAIYLGSLTTSVVVYRLSPLHPLASYPGPILCKISRLWIGYITSTGRQHIYYTQLHERYGPYVRTGPNNLNIDDIAVLPDVMATRPFQRGERYETNRIKGSKGAVIGIIDPEEHAQRRKIWDRGLNISAVHGYTDALSKQVHQLLEVLEIREGIPFDLSGWLSCLSFDFMGDLAFGGAFHLLDTGKDKNASPPKTLDIPARRAVTGNIPWLFSFFELVGANGSIHRLENFALQSVVARKEKGSNRKDLFYYLLDEAGLGTEPPSLPTLINEATLAIIAGSDTTGTSLSNLFFFLLTNPDVYAKLQAEVDREFPKGADVFAASSSSVTRSMQYLNAVINETLRLRPAVPSGINRRLPKGTGGVMLGDKYIPEGTTVQIAAYSVHHNPKYFAPSPEKFYPERWIDSETPGHILDHSAFFPFSYGPTNCAGKSLAIFEMRAVVCSLLQKFEYEFAPGYNPLEWEKHLRDHNIYVKGQLPVMIKARW</sequence>
<feature type="binding site" description="axial binding residue" evidence="8">
    <location>
        <position position="509"/>
    </location>
    <ligand>
        <name>heme</name>
        <dbReference type="ChEBI" id="CHEBI:30413"/>
    </ligand>
    <ligandPart>
        <name>Fe</name>
        <dbReference type="ChEBI" id="CHEBI:18248"/>
    </ligandPart>
</feature>
<dbReference type="Gene3D" id="1.10.630.10">
    <property type="entry name" value="Cytochrome P450"/>
    <property type="match status" value="1"/>
</dbReference>
<keyword evidence="5 9" id="KW-0560">Oxidoreductase</keyword>
<evidence type="ECO:0000256" key="9">
    <source>
        <dbReference type="RuleBase" id="RU000461"/>
    </source>
</evidence>
<dbReference type="InterPro" id="IPR001128">
    <property type="entry name" value="Cyt_P450"/>
</dbReference>
<protein>
    <submittedName>
        <fullName evidence="11">Unplaced genomic scaffold SPHSTscaffold_35, whole genome shotgun sequence</fullName>
    </submittedName>
</protein>
<dbReference type="InterPro" id="IPR036396">
    <property type="entry name" value="Cyt_P450_sf"/>
</dbReference>
<dbReference type="InterPro" id="IPR050121">
    <property type="entry name" value="Cytochrome_P450_monoxygenase"/>
</dbReference>
<evidence type="ECO:0000256" key="4">
    <source>
        <dbReference type="ARBA" id="ARBA00022723"/>
    </source>
</evidence>
<dbReference type="InterPro" id="IPR002401">
    <property type="entry name" value="Cyt_P450_E_grp-I"/>
</dbReference>
<name>A0A0C9VG54_SPHS4</name>
<dbReference type="AlphaFoldDB" id="A0A0C9VG54"/>
<organism evidence="11 12">
    <name type="scientific">Sphaerobolus stellatus (strain SS14)</name>
    <dbReference type="NCBI Taxonomy" id="990650"/>
    <lineage>
        <taxon>Eukaryota</taxon>
        <taxon>Fungi</taxon>
        <taxon>Dikarya</taxon>
        <taxon>Basidiomycota</taxon>
        <taxon>Agaricomycotina</taxon>
        <taxon>Agaricomycetes</taxon>
        <taxon>Phallomycetidae</taxon>
        <taxon>Geastrales</taxon>
        <taxon>Sphaerobolaceae</taxon>
        <taxon>Sphaerobolus</taxon>
    </lineage>
</organism>
<keyword evidence="4 8" id="KW-0479">Metal-binding</keyword>
<dbReference type="PROSITE" id="PS00086">
    <property type="entry name" value="CYTOCHROME_P450"/>
    <property type="match status" value="1"/>
</dbReference>
<evidence type="ECO:0000256" key="3">
    <source>
        <dbReference type="ARBA" id="ARBA00010617"/>
    </source>
</evidence>
<reference evidence="11 12" key="1">
    <citation type="submission" date="2014-06" db="EMBL/GenBank/DDBJ databases">
        <title>Evolutionary Origins and Diversification of the Mycorrhizal Mutualists.</title>
        <authorList>
            <consortium name="DOE Joint Genome Institute"/>
            <consortium name="Mycorrhizal Genomics Consortium"/>
            <person name="Kohler A."/>
            <person name="Kuo A."/>
            <person name="Nagy L.G."/>
            <person name="Floudas D."/>
            <person name="Copeland A."/>
            <person name="Barry K.W."/>
            <person name="Cichocki N."/>
            <person name="Veneault-Fourrey C."/>
            <person name="LaButti K."/>
            <person name="Lindquist E.A."/>
            <person name="Lipzen A."/>
            <person name="Lundell T."/>
            <person name="Morin E."/>
            <person name="Murat C."/>
            <person name="Riley R."/>
            <person name="Ohm R."/>
            <person name="Sun H."/>
            <person name="Tunlid A."/>
            <person name="Henrissat B."/>
            <person name="Grigoriev I.V."/>
            <person name="Hibbett D.S."/>
            <person name="Martin F."/>
        </authorList>
    </citation>
    <scope>NUCLEOTIDE SEQUENCE [LARGE SCALE GENOMIC DNA]</scope>
    <source>
        <strain evidence="11 12">SS14</strain>
    </source>
</reference>
<dbReference type="GO" id="GO:0005506">
    <property type="term" value="F:iron ion binding"/>
    <property type="evidence" value="ECO:0007669"/>
    <property type="project" value="InterPro"/>
</dbReference>
<evidence type="ECO:0000313" key="12">
    <source>
        <dbReference type="Proteomes" id="UP000054279"/>
    </source>
</evidence>
<dbReference type="Pfam" id="PF00067">
    <property type="entry name" value="p450"/>
    <property type="match status" value="1"/>
</dbReference>
<keyword evidence="8 9" id="KW-0349">Heme</keyword>
<dbReference type="SUPFAM" id="SSF48264">
    <property type="entry name" value="Cytochrome P450"/>
    <property type="match status" value="1"/>
</dbReference>
<evidence type="ECO:0000256" key="10">
    <source>
        <dbReference type="SAM" id="Phobius"/>
    </source>
</evidence>
<dbReference type="GO" id="GO:0020037">
    <property type="term" value="F:heme binding"/>
    <property type="evidence" value="ECO:0007669"/>
    <property type="project" value="InterPro"/>
</dbReference>
<keyword evidence="10" id="KW-1133">Transmembrane helix</keyword>
<feature type="transmembrane region" description="Helical" evidence="10">
    <location>
        <begin position="17"/>
        <end position="38"/>
    </location>
</feature>
<keyword evidence="10" id="KW-0812">Transmembrane</keyword>
<dbReference type="HOGENOM" id="CLU_001570_14_10_1"/>
<dbReference type="GO" id="GO:0016705">
    <property type="term" value="F:oxidoreductase activity, acting on paired donors, with incorporation or reduction of molecular oxygen"/>
    <property type="evidence" value="ECO:0007669"/>
    <property type="project" value="InterPro"/>
</dbReference>
<dbReference type="Proteomes" id="UP000054279">
    <property type="component" value="Unassembled WGS sequence"/>
</dbReference>
<evidence type="ECO:0000256" key="7">
    <source>
        <dbReference type="ARBA" id="ARBA00023033"/>
    </source>
</evidence>
<evidence type="ECO:0000256" key="6">
    <source>
        <dbReference type="ARBA" id="ARBA00023004"/>
    </source>
</evidence>
<keyword evidence="10" id="KW-0472">Membrane</keyword>
<dbReference type="OrthoDB" id="6692864at2759"/>
<proteinExistence type="inferred from homology"/>
<comment type="similarity">
    <text evidence="3 9">Belongs to the cytochrome P450 family.</text>
</comment>
<dbReference type="CDD" id="cd11061">
    <property type="entry name" value="CYP67-like"/>
    <property type="match status" value="1"/>
</dbReference>
<feature type="transmembrane region" description="Helical" evidence="10">
    <location>
        <begin position="50"/>
        <end position="74"/>
    </location>
</feature>
<dbReference type="PRINTS" id="PR00463">
    <property type="entry name" value="EP450I"/>
</dbReference>
<evidence type="ECO:0000313" key="11">
    <source>
        <dbReference type="EMBL" id="KIJ45954.1"/>
    </source>
</evidence>
<evidence type="ECO:0000256" key="8">
    <source>
        <dbReference type="PIRSR" id="PIRSR602401-1"/>
    </source>
</evidence>
<comment type="pathway">
    <text evidence="2">Secondary metabolite biosynthesis.</text>
</comment>
<comment type="cofactor">
    <cofactor evidence="1 8">
        <name>heme</name>
        <dbReference type="ChEBI" id="CHEBI:30413"/>
    </cofactor>
</comment>